<name>A0A346Y1B3_9ACTN</name>
<organism evidence="1 2">
    <name type="scientific">Euzebya pacifica</name>
    <dbReference type="NCBI Taxonomy" id="1608957"/>
    <lineage>
        <taxon>Bacteria</taxon>
        <taxon>Bacillati</taxon>
        <taxon>Actinomycetota</taxon>
        <taxon>Nitriliruptoria</taxon>
        <taxon>Euzebyales</taxon>
    </lineage>
</organism>
<gene>
    <name evidence="1" type="ORF">DVS28_a3587</name>
</gene>
<dbReference type="CDD" id="cd15482">
    <property type="entry name" value="Sialidase_non-viral"/>
    <property type="match status" value="1"/>
</dbReference>
<dbReference type="Gene3D" id="2.130.10.10">
    <property type="entry name" value="YVTN repeat-like/Quinoprotein amine dehydrogenase"/>
    <property type="match status" value="1"/>
</dbReference>
<dbReference type="SUPFAM" id="SSF110296">
    <property type="entry name" value="Oligoxyloglucan reducing end-specific cellobiohydrolase"/>
    <property type="match status" value="1"/>
</dbReference>
<dbReference type="InterPro" id="IPR002860">
    <property type="entry name" value="BNR_rpt"/>
</dbReference>
<dbReference type="GO" id="GO:0010411">
    <property type="term" value="P:xyloglucan metabolic process"/>
    <property type="evidence" value="ECO:0007669"/>
    <property type="project" value="TreeGrafter"/>
</dbReference>
<dbReference type="PANTHER" id="PTHR43739">
    <property type="entry name" value="XYLOGLUCANASE (EUROFUNG)"/>
    <property type="match status" value="1"/>
</dbReference>
<dbReference type="InterPro" id="IPR052025">
    <property type="entry name" value="Xyloglucanase_GH74"/>
</dbReference>
<dbReference type="EMBL" id="CP031165">
    <property type="protein sequence ID" value="AXV08260.1"/>
    <property type="molecule type" value="Genomic_DNA"/>
</dbReference>
<dbReference type="AlphaFoldDB" id="A0A346Y1B3"/>
<protein>
    <recommendedName>
        <fullName evidence="3">Exo-alpha-sialidase</fullName>
    </recommendedName>
</protein>
<evidence type="ECO:0000313" key="1">
    <source>
        <dbReference type="EMBL" id="AXV08260.1"/>
    </source>
</evidence>
<evidence type="ECO:0000313" key="2">
    <source>
        <dbReference type="Proteomes" id="UP000264006"/>
    </source>
</evidence>
<proteinExistence type="predicted"/>
<dbReference type="Pfam" id="PF02012">
    <property type="entry name" value="BNR"/>
    <property type="match status" value="2"/>
</dbReference>
<keyword evidence="2" id="KW-1185">Reference proteome</keyword>
<sequence length="342" mass="36593">MGTDKGGWLLRSDDRRSWTVEGPFFTGWQVTAFGTTASGTYLAGTASGWFGPGVHRSTDLQEWTQVVDGPAFPAEDPTGTDPKVERIWHFSTDPTGRIWCGVAQAGLFTSDDDGETWQPVEAYNTHPTRPKWIPGAGGMCLHRVLTDDQRIWAAASSIGVLRSDDGGASFQPANRGVEGVDPDGADDGIGTCVHAVVADPDDPDTIWRQDHSGVYRTTDGADSWQRIEQGLPANFGFPIVRDPGSGALFVVPLEADVNRTPVEGRFAAYRSTDGGESWQASGVGWPDEPTYDTVLRGAMAVDGDGGVYAGTTGGRLWATDDAGDSWHELPGTFPRIHAVAVL</sequence>
<dbReference type="KEGG" id="euz:DVS28_a3587"/>
<dbReference type="Proteomes" id="UP000264006">
    <property type="component" value="Chromosome"/>
</dbReference>
<dbReference type="InterPro" id="IPR015943">
    <property type="entry name" value="WD40/YVTN_repeat-like_dom_sf"/>
</dbReference>
<accession>A0A346Y1B3</accession>
<reference evidence="1 2" key="1">
    <citation type="submission" date="2018-09" db="EMBL/GenBank/DDBJ databases">
        <title>Complete genome sequence of Euzebya sp. DY32-46 isolated from seawater of Pacific Ocean.</title>
        <authorList>
            <person name="Xu L."/>
            <person name="Wu Y.-H."/>
            <person name="Xu X.-W."/>
        </authorList>
    </citation>
    <scope>NUCLEOTIDE SEQUENCE [LARGE SCALE GENOMIC DNA]</scope>
    <source>
        <strain evidence="1 2">DY32-46</strain>
    </source>
</reference>
<evidence type="ECO:0008006" key="3">
    <source>
        <dbReference type="Google" id="ProtNLM"/>
    </source>
</evidence>
<dbReference type="PANTHER" id="PTHR43739:SF5">
    <property type="entry name" value="EXO-ALPHA-SIALIDASE"/>
    <property type="match status" value="1"/>
</dbReference>